<dbReference type="Proteomes" id="UP000215914">
    <property type="component" value="Unassembled WGS sequence"/>
</dbReference>
<proteinExistence type="predicted"/>
<protein>
    <submittedName>
        <fullName evidence="1">Uncharacterized protein</fullName>
    </submittedName>
</protein>
<evidence type="ECO:0000313" key="1">
    <source>
        <dbReference type="EMBL" id="KAF5757715.1"/>
    </source>
</evidence>
<reference evidence="1" key="2">
    <citation type="submission" date="2020-06" db="EMBL/GenBank/DDBJ databases">
        <title>Helianthus annuus Genome sequencing and assembly Release 2.</title>
        <authorList>
            <person name="Gouzy J."/>
            <person name="Langlade N."/>
            <person name="Munos S."/>
        </authorList>
    </citation>
    <scope>NUCLEOTIDE SEQUENCE</scope>
    <source>
        <tissue evidence="1">Leaves</tissue>
    </source>
</reference>
<dbReference type="Gramene" id="mRNA:HanXRQr2_Chr17g0829941">
    <property type="protein sequence ID" value="mRNA:HanXRQr2_Chr17g0829941"/>
    <property type="gene ID" value="HanXRQr2_Chr17g0829941"/>
</dbReference>
<dbReference type="AlphaFoldDB" id="A0A9K3DMF9"/>
<comment type="caution">
    <text evidence="1">The sequence shown here is derived from an EMBL/GenBank/DDBJ whole genome shotgun (WGS) entry which is preliminary data.</text>
</comment>
<sequence length="47" mass="5819">MFNRYTMPYREEIKGVLCARKRWQLLPKHFLDSALPHLQIFWNMLLI</sequence>
<organism evidence="1 2">
    <name type="scientific">Helianthus annuus</name>
    <name type="common">Common sunflower</name>
    <dbReference type="NCBI Taxonomy" id="4232"/>
    <lineage>
        <taxon>Eukaryota</taxon>
        <taxon>Viridiplantae</taxon>
        <taxon>Streptophyta</taxon>
        <taxon>Embryophyta</taxon>
        <taxon>Tracheophyta</taxon>
        <taxon>Spermatophyta</taxon>
        <taxon>Magnoliopsida</taxon>
        <taxon>eudicotyledons</taxon>
        <taxon>Gunneridae</taxon>
        <taxon>Pentapetalae</taxon>
        <taxon>asterids</taxon>
        <taxon>campanulids</taxon>
        <taxon>Asterales</taxon>
        <taxon>Asteraceae</taxon>
        <taxon>Asteroideae</taxon>
        <taxon>Heliantheae alliance</taxon>
        <taxon>Heliantheae</taxon>
        <taxon>Helianthus</taxon>
    </lineage>
</organism>
<name>A0A9K3DMF9_HELAN</name>
<evidence type="ECO:0000313" key="2">
    <source>
        <dbReference type="Proteomes" id="UP000215914"/>
    </source>
</evidence>
<reference evidence="1" key="1">
    <citation type="journal article" date="2017" name="Nature">
        <title>The sunflower genome provides insights into oil metabolism, flowering and Asterid evolution.</title>
        <authorList>
            <person name="Badouin H."/>
            <person name="Gouzy J."/>
            <person name="Grassa C.J."/>
            <person name="Murat F."/>
            <person name="Staton S.E."/>
            <person name="Cottret L."/>
            <person name="Lelandais-Briere C."/>
            <person name="Owens G.L."/>
            <person name="Carrere S."/>
            <person name="Mayjonade B."/>
            <person name="Legrand L."/>
            <person name="Gill N."/>
            <person name="Kane N.C."/>
            <person name="Bowers J.E."/>
            <person name="Hubner S."/>
            <person name="Bellec A."/>
            <person name="Berard A."/>
            <person name="Berges H."/>
            <person name="Blanchet N."/>
            <person name="Boniface M.C."/>
            <person name="Brunel D."/>
            <person name="Catrice O."/>
            <person name="Chaidir N."/>
            <person name="Claudel C."/>
            <person name="Donnadieu C."/>
            <person name="Faraut T."/>
            <person name="Fievet G."/>
            <person name="Helmstetter N."/>
            <person name="King M."/>
            <person name="Knapp S.J."/>
            <person name="Lai Z."/>
            <person name="Le Paslier M.C."/>
            <person name="Lippi Y."/>
            <person name="Lorenzon L."/>
            <person name="Mandel J.R."/>
            <person name="Marage G."/>
            <person name="Marchand G."/>
            <person name="Marquand E."/>
            <person name="Bret-Mestries E."/>
            <person name="Morien E."/>
            <person name="Nambeesan S."/>
            <person name="Nguyen T."/>
            <person name="Pegot-Espagnet P."/>
            <person name="Pouilly N."/>
            <person name="Raftis F."/>
            <person name="Sallet E."/>
            <person name="Schiex T."/>
            <person name="Thomas J."/>
            <person name="Vandecasteele C."/>
            <person name="Vares D."/>
            <person name="Vear F."/>
            <person name="Vautrin S."/>
            <person name="Crespi M."/>
            <person name="Mangin B."/>
            <person name="Burke J.M."/>
            <person name="Salse J."/>
            <person name="Munos S."/>
            <person name="Vincourt P."/>
            <person name="Rieseberg L.H."/>
            <person name="Langlade N.B."/>
        </authorList>
    </citation>
    <scope>NUCLEOTIDE SEQUENCE</scope>
    <source>
        <tissue evidence="1">Leaves</tissue>
    </source>
</reference>
<gene>
    <name evidence="1" type="ORF">HanXRQr2_Chr17g0829941</name>
</gene>
<accession>A0A9K3DMF9</accession>
<keyword evidence="2" id="KW-1185">Reference proteome</keyword>
<dbReference type="EMBL" id="MNCJ02000332">
    <property type="protein sequence ID" value="KAF5757715.1"/>
    <property type="molecule type" value="Genomic_DNA"/>
</dbReference>